<keyword evidence="1" id="KW-0472">Membrane</keyword>
<dbReference type="InterPro" id="IPR019379">
    <property type="entry name" value="Gamma_Secretase_Asp_P_PEN2"/>
</dbReference>
<reference evidence="2" key="1">
    <citation type="submission" date="2018-11" db="EMBL/GenBank/DDBJ databases">
        <title>Henneguya salminicola genome and transcriptome.</title>
        <authorList>
            <person name="Yahalomi D."/>
            <person name="Atkinson S.D."/>
            <person name="Neuhof M."/>
            <person name="Chang E.S."/>
            <person name="Philippe H."/>
            <person name="Cartwright P."/>
            <person name="Bartholomew J.L."/>
            <person name="Huchon D."/>
        </authorList>
    </citation>
    <scope>NUCLEOTIDE SEQUENCE</scope>
    <source>
        <strain evidence="2">Hz1</strain>
        <tissue evidence="2">Whole</tissue>
    </source>
</reference>
<feature type="transmembrane region" description="Helical" evidence="1">
    <location>
        <begin position="68"/>
        <end position="92"/>
    </location>
</feature>
<accession>A0A6G3MM61</accession>
<feature type="transmembrane region" description="Helical" evidence="1">
    <location>
        <begin position="28"/>
        <end position="47"/>
    </location>
</feature>
<keyword evidence="1" id="KW-1133">Transmembrane helix</keyword>
<dbReference type="EMBL" id="GHBP01015464">
    <property type="protein sequence ID" value="NDJ95110.1"/>
    <property type="molecule type" value="Transcribed_RNA"/>
</dbReference>
<keyword evidence="1" id="KW-0812">Transmembrane</keyword>
<evidence type="ECO:0000256" key="1">
    <source>
        <dbReference type="SAM" id="Phobius"/>
    </source>
</evidence>
<protein>
    <submittedName>
        <fullName evidence="2">Gamma-secretase subunit PEN-2 (Trinotate prediction)</fullName>
    </submittedName>
</protein>
<sequence>MWTCATDIRNMNIIEQVSSDEKAYRTCRNYFCIGIFFNPLLLLINSYQFCKRSKNIEIEHFKRRTKYFVMLSLIFGFFYIVLFGSWYCIYLIKRTSMGFNGDYISISIPLGQK</sequence>
<organism evidence="2">
    <name type="scientific">Henneguya salminicola</name>
    <name type="common">Myxosporean</name>
    <dbReference type="NCBI Taxonomy" id="69463"/>
    <lineage>
        <taxon>Eukaryota</taxon>
        <taxon>Metazoa</taxon>
        <taxon>Cnidaria</taxon>
        <taxon>Myxozoa</taxon>
        <taxon>Myxosporea</taxon>
        <taxon>Bivalvulida</taxon>
        <taxon>Platysporina</taxon>
        <taxon>Myxobolidae</taxon>
        <taxon>Henneguya</taxon>
    </lineage>
</organism>
<dbReference type="AlphaFoldDB" id="A0A6G3MM61"/>
<dbReference type="Pfam" id="PF10251">
    <property type="entry name" value="PEN-2"/>
    <property type="match status" value="1"/>
</dbReference>
<evidence type="ECO:0000313" key="2">
    <source>
        <dbReference type="EMBL" id="NDJ95110.1"/>
    </source>
</evidence>
<name>A0A6G3MM61_HENSL</name>
<proteinExistence type="predicted"/>